<reference evidence="1 2" key="1">
    <citation type="journal article" date="2016" name="Front. Microbiol.">
        <title>Comparative Genomic Analysis Reveals a Diverse Repertoire of Genes Involved in Prokaryote-Eukaryote Interactions within the Pseudovibrio Genus.</title>
        <authorList>
            <person name="Romano S."/>
            <person name="Fernandez-Guerra A."/>
            <person name="Reen F.J."/>
            <person name="Glockner F.O."/>
            <person name="Crowley S.P."/>
            <person name="O'Sullivan O."/>
            <person name="Cotter P.D."/>
            <person name="Adams C."/>
            <person name="Dobson A.D."/>
            <person name="O'Gara F."/>
        </authorList>
    </citation>
    <scope>NUCLEOTIDE SEQUENCE [LARGE SCALE GENOMIC DNA]</scope>
    <source>
        <strain evidence="1 2">Ad2</strain>
    </source>
</reference>
<dbReference type="PATRIC" id="fig|989403.3.peg.2586"/>
<dbReference type="Proteomes" id="UP000076577">
    <property type="component" value="Unassembled WGS sequence"/>
</dbReference>
<accession>A0A165YK38</accession>
<name>A0A165YK38_9HYPH</name>
<dbReference type="InterPro" id="IPR009057">
    <property type="entry name" value="Homeodomain-like_sf"/>
</dbReference>
<evidence type="ECO:0008006" key="3">
    <source>
        <dbReference type="Google" id="ProtNLM"/>
    </source>
</evidence>
<gene>
    <name evidence="1" type="ORF">PsAD2_02426</name>
</gene>
<dbReference type="OrthoDB" id="9809772at2"/>
<dbReference type="AlphaFoldDB" id="A0A165YK38"/>
<proteinExistence type="predicted"/>
<protein>
    <recommendedName>
        <fullName evidence="3">HTH tetR-type domain-containing protein</fullName>
    </recommendedName>
</protein>
<dbReference type="EMBL" id="LMCB01000017">
    <property type="protein sequence ID" value="KZL18910.1"/>
    <property type="molecule type" value="Genomic_DNA"/>
</dbReference>
<keyword evidence="2" id="KW-1185">Reference proteome</keyword>
<evidence type="ECO:0000313" key="1">
    <source>
        <dbReference type="EMBL" id="KZL18910.1"/>
    </source>
</evidence>
<dbReference type="Gene3D" id="1.10.357.10">
    <property type="entry name" value="Tetracycline Repressor, domain 2"/>
    <property type="match status" value="1"/>
</dbReference>
<organism evidence="1 2">
    <name type="scientific">Pseudovibrio axinellae</name>
    <dbReference type="NCBI Taxonomy" id="989403"/>
    <lineage>
        <taxon>Bacteria</taxon>
        <taxon>Pseudomonadati</taxon>
        <taxon>Pseudomonadota</taxon>
        <taxon>Alphaproteobacteria</taxon>
        <taxon>Hyphomicrobiales</taxon>
        <taxon>Stappiaceae</taxon>
        <taxon>Pseudovibrio</taxon>
    </lineage>
</organism>
<dbReference type="RefSeq" id="WP_068006129.1">
    <property type="nucleotide sequence ID" value="NZ_FOFM01000001.1"/>
</dbReference>
<evidence type="ECO:0000313" key="2">
    <source>
        <dbReference type="Proteomes" id="UP000076577"/>
    </source>
</evidence>
<sequence>MSVLVTDRNVVLDIADCMIRKDGLLGLDLTQLASHTGTDRQNISKMFPAENGLQQAVLQRYIDRFVQILGDPAKQRFYFRRALDTYIAAFQAGMDEGGELFLTAVLGDKDDELPEDLKQLAATFASRNRVWLADLLELSGDWSVEEALVKSDFVLAALEVAVLVGNTSQDPEIFEDLSDNIHNICMQ</sequence>
<dbReference type="SUPFAM" id="SSF46689">
    <property type="entry name" value="Homeodomain-like"/>
    <property type="match status" value="1"/>
</dbReference>
<dbReference type="STRING" id="989403.SAMN05421798_101615"/>
<comment type="caution">
    <text evidence="1">The sequence shown here is derived from an EMBL/GenBank/DDBJ whole genome shotgun (WGS) entry which is preliminary data.</text>
</comment>